<evidence type="ECO:0000256" key="1">
    <source>
        <dbReference type="SAM" id="SignalP"/>
    </source>
</evidence>
<dbReference type="AlphaFoldDB" id="F0X0R1"/>
<gene>
    <name evidence="2" type="primary">AlNc14C513G12005</name>
    <name evidence="2" type="ORF">ALNC14_134990</name>
</gene>
<feature type="signal peptide" evidence="1">
    <location>
        <begin position="1"/>
        <end position="17"/>
    </location>
</feature>
<dbReference type="SUPFAM" id="SSF58113">
    <property type="entry name" value="Apolipoprotein A-I"/>
    <property type="match status" value="1"/>
</dbReference>
<feature type="chain" id="PRO_5003263675" evidence="1">
    <location>
        <begin position="18"/>
        <end position="326"/>
    </location>
</feature>
<protein>
    <submittedName>
        <fullName evidence="2">AlNc14C513G12005 protein</fullName>
    </submittedName>
</protein>
<keyword evidence="1" id="KW-0732">Signal</keyword>
<dbReference type="EMBL" id="FR824548">
    <property type="protein sequence ID" value="CCA27355.1"/>
    <property type="molecule type" value="Genomic_DNA"/>
</dbReference>
<reference evidence="2" key="2">
    <citation type="submission" date="2011-02" db="EMBL/GenBank/DDBJ databases">
        <authorList>
            <person name="MacLean D."/>
        </authorList>
    </citation>
    <scope>NUCLEOTIDE SEQUENCE</scope>
</reference>
<dbReference type="HOGENOM" id="CLU_853699_0_0_1"/>
<proteinExistence type="predicted"/>
<name>F0X0R1_9STRA</name>
<dbReference type="Gene3D" id="1.20.120.20">
    <property type="entry name" value="Apolipoprotein"/>
    <property type="match status" value="1"/>
</dbReference>
<reference evidence="2" key="1">
    <citation type="journal article" date="2011" name="PLoS Biol.">
        <title>Gene gain and loss during evolution of obligate parasitism in the white rust pathogen of Arabidopsis thaliana.</title>
        <authorList>
            <person name="Kemen E."/>
            <person name="Gardiner A."/>
            <person name="Schultz-Larsen T."/>
            <person name="Kemen A.C."/>
            <person name="Balmuth A.L."/>
            <person name="Robert-Seilaniantz A."/>
            <person name="Bailey K."/>
            <person name="Holub E."/>
            <person name="Studholme D.J."/>
            <person name="Maclean D."/>
            <person name="Jones J.D."/>
        </authorList>
    </citation>
    <scope>NUCLEOTIDE SEQUENCE</scope>
</reference>
<sequence>MKLPSLLLLSLVVSAHARTIQDQIKDLLMTMEDTAQRLHRQVGSISRTIRKHEARNVSTPLLRRRVNIQAVDQAAQLVTNLANETNAPTKEFLDEVQAKVYALINSSASQAIALKNEIGSGSDAQAQAAREQVDAQVSSWEADLQNELAGKIDSARSRAENISDEIDAQTGSNVSEAIENLADFYGDLQSSVSSFTGEFQDRAGSLRRDILEAGSSYGSQLLDSTSSWLSDVTSAASNVSASVGSDAIEEFVSNVTSTIKESFPSASNVSDAIQAAAESLTGRIRKAEKTAQDQTTPDDLFRVSQSGRVRVSVGISALSLAIVWML</sequence>
<accession>F0X0R1</accession>
<organism evidence="2">
    <name type="scientific">Albugo laibachii Nc14</name>
    <dbReference type="NCBI Taxonomy" id="890382"/>
    <lineage>
        <taxon>Eukaryota</taxon>
        <taxon>Sar</taxon>
        <taxon>Stramenopiles</taxon>
        <taxon>Oomycota</taxon>
        <taxon>Peronosporomycetes</taxon>
        <taxon>Albuginales</taxon>
        <taxon>Albuginaceae</taxon>
        <taxon>Albugo</taxon>
    </lineage>
</organism>
<evidence type="ECO:0000313" key="2">
    <source>
        <dbReference type="EMBL" id="CCA27355.1"/>
    </source>
</evidence>